<proteinExistence type="predicted"/>
<dbReference type="EMBL" id="QEAM01000016">
    <property type="protein sequence ID" value="TPX50552.1"/>
    <property type="molecule type" value="Genomic_DNA"/>
</dbReference>
<dbReference type="AlphaFoldDB" id="A0A507DFW9"/>
<organism evidence="1 2">
    <name type="scientific">Synchytrium endobioticum</name>
    <dbReference type="NCBI Taxonomy" id="286115"/>
    <lineage>
        <taxon>Eukaryota</taxon>
        <taxon>Fungi</taxon>
        <taxon>Fungi incertae sedis</taxon>
        <taxon>Chytridiomycota</taxon>
        <taxon>Chytridiomycota incertae sedis</taxon>
        <taxon>Chytridiomycetes</taxon>
        <taxon>Synchytriales</taxon>
        <taxon>Synchytriaceae</taxon>
        <taxon>Synchytrium</taxon>
    </lineage>
</organism>
<sequence>MRGSRRCEKKQRECQEKVDAMISTSAEDSRFNAATARTIVSKKQLRREYLKSIAEWTSPLYVMSSPRAIDNYSCQL</sequence>
<name>A0A507DFW9_9FUNG</name>
<evidence type="ECO:0000313" key="1">
    <source>
        <dbReference type="EMBL" id="TPX50552.1"/>
    </source>
</evidence>
<dbReference type="Proteomes" id="UP000320475">
    <property type="component" value="Unassembled WGS sequence"/>
</dbReference>
<protein>
    <submittedName>
        <fullName evidence="1">Uncharacterized protein</fullName>
    </submittedName>
</protein>
<gene>
    <name evidence="1" type="ORF">SeLEV6574_g00861</name>
</gene>
<comment type="caution">
    <text evidence="1">The sequence shown here is derived from an EMBL/GenBank/DDBJ whole genome shotgun (WGS) entry which is preliminary data.</text>
</comment>
<reference evidence="1 2" key="1">
    <citation type="journal article" date="2019" name="Sci. Rep.">
        <title>Comparative genomics of chytrid fungi reveal insights into the obligate biotrophic and pathogenic lifestyle of Synchytrium endobioticum.</title>
        <authorList>
            <person name="van de Vossenberg B.T.L.H."/>
            <person name="Warris S."/>
            <person name="Nguyen H.D.T."/>
            <person name="van Gent-Pelzer M.P.E."/>
            <person name="Joly D.L."/>
            <person name="van de Geest H.C."/>
            <person name="Bonants P.J.M."/>
            <person name="Smith D.S."/>
            <person name="Levesque C.A."/>
            <person name="van der Lee T.A.J."/>
        </authorList>
    </citation>
    <scope>NUCLEOTIDE SEQUENCE [LARGE SCALE GENOMIC DNA]</scope>
    <source>
        <strain evidence="1 2">LEV6574</strain>
    </source>
</reference>
<accession>A0A507DFW9</accession>
<evidence type="ECO:0000313" key="2">
    <source>
        <dbReference type="Proteomes" id="UP000320475"/>
    </source>
</evidence>